<organism evidence="1">
    <name type="scientific">Arundo donax</name>
    <name type="common">Giant reed</name>
    <name type="synonym">Donax arundinaceus</name>
    <dbReference type="NCBI Taxonomy" id="35708"/>
    <lineage>
        <taxon>Eukaryota</taxon>
        <taxon>Viridiplantae</taxon>
        <taxon>Streptophyta</taxon>
        <taxon>Embryophyta</taxon>
        <taxon>Tracheophyta</taxon>
        <taxon>Spermatophyta</taxon>
        <taxon>Magnoliopsida</taxon>
        <taxon>Liliopsida</taxon>
        <taxon>Poales</taxon>
        <taxon>Poaceae</taxon>
        <taxon>PACMAD clade</taxon>
        <taxon>Arundinoideae</taxon>
        <taxon>Arundineae</taxon>
        <taxon>Arundo</taxon>
    </lineage>
</organism>
<dbReference type="AlphaFoldDB" id="A0A0A8Y4N4"/>
<proteinExistence type="predicted"/>
<evidence type="ECO:0000313" key="1">
    <source>
        <dbReference type="EMBL" id="JAD20919.1"/>
    </source>
</evidence>
<reference evidence="1" key="2">
    <citation type="journal article" date="2015" name="Data Brief">
        <title>Shoot transcriptome of the giant reed, Arundo donax.</title>
        <authorList>
            <person name="Barrero R.A."/>
            <person name="Guerrero F.D."/>
            <person name="Moolhuijzen P."/>
            <person name="Goolsby J.A."/>
            <person name="Tidwell J."/>
            <person name="Bellgard S.E."/>
            <person name="Bellgard M.I."/>
        </authorList>
    </citation>
    <scope>NUCLEOTIDE SEQUENCE</scope>
    <source>
        <tissue evidence="1">Shoot tissue taken approximately 20 cm above the soil surface</tissue>
    </source>
</reference>
<dbReference type="EMBL" id="GBRH01276976">
    <property type="protein sequence ID" value="JAD20919.1"/>
    <property type="molecule type" value="Transcribed_RNA"/>
</dbReference>
<name>A0A0A8Y4N4_ARUDO</name>
<accession>A0A0A8Y4N4</accession>
<protein>
    <submittedName>
        <fullName evidence="1">Uncharacterized protein</fullName>
    </submittedName>
</protein>
<sequence>MEVEIISYLYSINQYSDSRSSKYIQILQYKNWHLFFLL</sequence>
<reference evidence="1" key="1">
    <citation type="submission" date="2014-09" db="EMBL/GenBank/DDBJ databases">
        <authorList>
            <person name="Magalhaes I.L.F."/>
            <person name="Oliveira U."/>
            <person name="Santos F.R."/>
            <person name="Vidigal T.H.D.A."/>
            <person name="Brescovit A.D."/>
            <person name="Santos A.J."/>
        </authorList>
    </citation>
    <scope>NUCLEOTIDE SEQUENCE</scope>
    <source>
        <tissue evidence="1">Shoot tissue taken approximately 20 cm above the soil surface</tissue>
    </source>
</reference>